<accession>A0ABQ6NYR6</accession>
<evidence type="ECO:0008006" key="4">
    <source>
        <dbReference type="Google" id="ProtNLM"/>
    </source>
</evidence>
<proteinExistence type="predicted"/>
<feature type="region of interest" description="Disordered" evidence="1">
    <location>
        <begin position="116"/>
        <end position="145"/>
    </location>
</feature>
<dbReference type="EMBL" id="BTCL01000051">
    <property type="protein sequence ID" value="GMK49139.1"/>
    <property type="molecule type" value="Genomic_DNA"/>
</dbReference>
<evidence type="ECO:0000313" key="2">
    <source>
        <dbReference type="EMBL" id="GMK49139.1"/>
    </source>
</evidence>
<dbReference type="Proteomes" id="UP001285921">
    <property type="component" value="Unassembled WGS sequence"/>
</dbReference>
<protein>
    <recommendedName>
        <fullName evidence="4">Helix-turn-helix domain-containing protein</fullName>
    </recommendedName>
</protein>
<dbReference type="RefSeq" id="WP_317982491.1">
    <property type="nucleotide sequence ID" value="NZ_BTCL01000051.1"/>
</dbReference>
<comment type="caution">
    <text evidence="2">The sequence shown here is derived from an EMBL/GenBank/DDBJ whole genome shotgun (WGS) entry which is preliminary data.</text>
</comment>
<organism evidence="2 3">
    <name type="scientific">Paenibacillus glycanilyticus</name>
    <dbReference type="NCBI Taxonomy" id="126569"/>
    <lineage>
        <taxon>Bacteria</taxon>
        <taxon>Bacillati</taxon>
        <taxon>Bacillota</taxon>
        <taxon>Bacilli</taxon>
        <taxon>Bacillales</taxon>
        <taxon>Paenibacillaceae</taxon>
        <taxon>Paenibacillus</taxon>
    </lineage>
</organism>
<reference evidence="2 3" key="1">
    <citation type="submission" date="2023-05" db="EMBL/GenBank/DDBJ databases">
        <title>Draft genome of Paenibacillus sp. CCS26.</title>
        <authorList>
            <person name="Akita H."/>
            <person name="Shinto Y."/>
            <person name="Kimura Z."/>
        </authorList>
    </citation>
    <scope>NUCLEOTIDE SEQUENCE [LARGE SCALE GENOMIC DNA]</scope>
    <source>
        <strain evidence="2 3">CCS26</strain>
    </source>
</reference>
<evidence type="ECO:0000256" key="1">
    <source>
        <dbReference type="SAM" id="MobiDB-lite"/>
    </source>
</evidence>
<gene>
    <name evidence="2" type="ORF">PghCCS26_62690</name>
</gene>
<name>A0ABQ6NYR6_9BACL</name>
<evidence type="ECO:0000313" key="3">
    <source>
        <dbReference type="Proteomes" id="UP001285921"/>
    </source>
</evidence>
<feature type="compositionally biased region" description="Low complexity" evidence="1">
    <location>
        <begin position="129"/>
        <end position="145"/>
    </location>
</feature>
<sequence>MSKRNESNTIIRTNKRENPYVMIDKYGLNDDRLSWKAKGLLAYLLSKPDDWQIYERDLIKRSTDGRDAVRAGLRELETNGYLSRHQMRGENGSFGTMEYVVYERPIVVEDTVDGQSVHGISPQTENPSTGNPTTENPTHTNNDLNNNDLTLFDCMGAAAEVAAGAESEIVNDSVYESLNKHVPTYFFVKGIPGTPYINEIYLMLINQFSDQLDPEVIEIACELYFERACETNPSSGKITMRFDVENPVGYFRFCYQDAIKQYKLTRRNKKRY</sequence>
<keyword evidence="3" id="KW-1185">Reference proteome</keyword>